<accession>A0A6G0WUI2</accession>
<feature type="region of interest" description="Disordered" evidence="12">
    <location>
        <begin position="196"/>
        <end position="215"/>
    </location>
</feature>
<dbReference type="Gene3D" id="1.20.920.20">
    <property type="match status" value="1"/>
</dbReference>
<dbReference type="GO" id="GO:0008569">
    <property type="term" value="F:minus-end-directed microtubule motor activity"/>
    <property type="evidence" value="ECO:0007669"/>
    <property type="project" value="InterPro"/>
</dbReference>
<evidence type="ECO:0000256" key="5">
    <source>
        <dbReference type="ARBA" id="ARBA00022840"/>
    </source>
</evidence>
<dbReference type="Pfam" id="PF12781">
    <property type="entry name" value="AAA_9"/>
    <property type="match status" value="1"/>
</dbReference>
<dbReference type="GO" id="GO:0005930">
    <property type="term" value="C:axoneme"/>
    <property type="evidence" value="ECO:0007669"/>
    <property type="project" value="UniProtKB-SubCell"/>
</dbReference>
<evidence type="ECO:0000256" key="12">
    <source>
        <dbReference type="SAM" id="MobiDB-lite"/>
    </source>
</evidence>
<dbReference type="Gene3D" id="1.20.58.1120">
    <property type="match status" value="1"/>
</dbReference>
<dbReference type="InterPro" id="IPR027417">
    <property type="entry name" value="P-loop_NTPase"/>
</dbReference>
<dbReference type="VEuPathDB" id="FungiDB:AeMF1_009615"/>
<dbReference type="PANTHER" id="PTHR45703:SF36">
    <property type="entry name" value="DYNEIN HEAVY CHAIN, CYTOPLASMIC"/>
    <property type="match status" value="1"/>
</dbReference>
<dbReference type="Pfam" id="PF12780">
    <property type="entry name" value="AAA_8"/>
    <property type="match status" value="1"/>
</dbReference>
<dbReference type="InterPro" id="IPR013602">
    <property type="entry name" value="Dynein_heavy_linker"/>
</dbReference>
<keyword evidence="5" id="KW-0067">ATP-binding</keyword>
<evidence type="ECO:0000256" key="8">
    <source>
        <dbReference type="ARBA" id="ARBA00023069"/>
    </source>
</evidence>
<feature type="domain" description="AAA+ ATPase" evidence="13">
    <location>
        <begin position="1691"/>
        <end position="1828"/>
    </location>
</feature>
<reference evidence="14 15" key="1">
    <citation type="submission" date="2019-07" db="EMBL/GenBank/DDBJ databases">
        <title>Genomics analysis of Aphanomyces spp. identifies a new class of oomycete effector associated with host adaptation.</title>
        <authorList>
            <person name="Gaulin E."/>
        </authorList>
    </citation>
    <scope>NUCLEOTIDE SEQUENCE [LARGE SCALE GENOMIC DNA]</scope>
    <source>
        <strain evidence="14 15">ATCC 201684</strain>
    </source>
</reference>
<dbReference type="GO" id="GO:0005524">
    <property type="term" value="F:ATP binding"/>
    <property type="evidence" value="ECO:0007669"/>
    <property type="project" value="UniProtKB-KW"/>
</dbReference>
<keyword evidence="7" id="KW-0175">Coiled coil</keyword>
<organism evidence="14 15">
    <name type="scientific">Aphanomyces euteiches</name>
    <dbReference type="NCBI Taxonomy" id="100861"/>
    <lineage>
        <taxon>Eukaryota</taxon>
        <taxon>Sar</taxon>
        <taxon>Stramenopiles</taxon>
        <taxon>Oomycota</taxon>
        <taxon>Saprolegniomycetes</taxon>
        <taxon>Saprolegniales</taxon>
        <taxon>Verrucalvaceae</taxon>
        <taxon>Aphanomyces</taxon>
    </lineage>
</organism>
<evidence type="ECO:0000256" key="3">
    <source>
        <dbReference type="ARBA" id="ARBA00022701"/>
    </source>
</evidence>
<evidence type="ECO:0000256" key="10">
    <source>
        <dbReference type="ARBA" id="ARBA00023212"/>
    </source>
</evidence>
<keyword evidence="6" id="KW-0243">Dynein</keyword>
<sequence>MDRTTVRLPVIKALAPACDANPIFPLPNKASVLSPSSRIMNRGGAAATPRTLMNMVTPTTDQLVQVWAFVCSWIQEKVEHDMPASIPGFGTVLVIAHSHNIRIPHCVIHHAFANKYGLDTDADGSFQASSALEYRDIAVNCNIQEYTAKSWLEHILDNIGSHMRTQPLVELSLGVGILTCKNRYVDGHLMQKQPVEAEAPPVEPKKQTQPHPRSLVASSNTFTSYIVPPDSQSAPPLLHIPTKPSSPTTSLLDKDAHPSPRRMRMVSDKANMSPRVVLRQKLLSRTDETPTTVLAMPWAFVPNQADRVDTVKQLDAKYPPLLDPFCRTLGVEQGDGASKLTSSDRIGTNYSLAASQLVMRKHTSHHGHGLVFLEDESNRAAELEVTLRPPSPTHDKVPLPLVTTSGKPVYAPDGIPFYSRGLHEDDKRKTGVGSHPRDNNQGTDRDNDEETAVARYLHYLDKIINDNDIVPMNPSWTQRIQSLIARAVQRVGEKEALVAAMFHETHACYTYSIKKAILDYLLLRRETQLRLHILGGTPPAFQAQEKWKWGHMHAATIAVTPTWKERKARAEAHVRQFLMLIDTHVMALHYMWADYDSLLLVDLPSPSELAKQLTPLDVKTFEKRQIAHAAKVKALLLDRWFQKAKRILTGAKNDEVLDSALLHPKHYFECVATLMSLQLRRLIVRSIDAYVAYFEAFATPESTSSMQGLLLSLVLDQSKIKFDTSLEDVQLALLNVLYNIPSCLTHVDRVETKFEPSIILGGSPFLWSMGLHEAEVVHAAETIRKILQTNVAHATALRTTYSQYSMVASGDGALDVFVSQTHDIPAYAAEIVKFVDLASRIAMEPDIAPTKPGFGLFQIACKQLNTGLLQKASQFIQSLVHAFSEATLRLNRDIRQQFKLIAGRLARKPVDLYELVDAEAYLAKLRSHDLVVLDGNVQHVKQRVLFLFEQCTLVRDCPAVAGVVVSTDLLASTTKTFQWKDQIEKILRDGDLALQHERSRIETAFIAKRTRFQAELEELEAEVTSFQKKSDLRHATTYVVQLGKIRDAITHARHTIDVIADEEMKLGWVQTDFLQLDYICETLDPYDQLWRTARDFRESSVKWMRGNIFELDAKGTERLVQAMTTTLTNATKQLAATSPAAVGAAETLKKQIFEFNDSISIISVMGNASLRERHWTAIAETVGFIIDPAEHTTLQRLLDLGVQQSVARLLEISDAATNEAEIEASLDGMAEEWLHMEFKVVVSGDTFVLAENAVDDIHIKVEDHILRTQTIRCSQFRKPFFGRAVAWERSLLKLRDLTELLWETGSSWKKIAPLFAATETIHAILDKKTPEARKFEIVDSHWRSIMNAVVARPLCLAVIQIDKAPEKLRECLVLLEAILEGLTSCLEAKRALFSRFYLLSNAELIETLSLTPSRVKALTTGLLTRCFPGVGRVEMNSIYEITHVVSPMDEVVTLSQFVATEKVSPDVWLGRLELQIQTAVQVLVRNAINDYVKKDFRKWTSCWPEQVVLAVDMYMWTVHIESTLQDATNTDAAPATKPDVHQMKMQVDSENDDEDAMPEEPAESPSPTATPCSRLQAYFTSELMGHMNEIQTELKDGQTTRRRIQLLSNLLTQTLHARDVTADLLRDDVSNIEAFPWQSQIRFAWHDNNLHVNLFKASIPYGYEYVGNRAVHVMLPNTLKCARVVFSAVNLAKGTCVAGPASAGKSSTCRTIAATCAKLFVLFSCVAACSMNELTRLIKGVVVTGAWLCLDDVQNIVHHQLGVVLEMIQKLQESNFARESSLVLHGVKFRLKRGAHIMATFKPSGNHSNHLPVFFQRLFRRVNVVRPPLHLVAGVLFLAAGFAEAERLALLVEFMLAAVETILQSHGEIDNVGRFSILPLLVSKAKASLASEQTMAVHPNKLTIEELVVIHILSDLVRMQLPVAAQYEVNGLLVDMLRHQPDPLPASSSTTLPSDAIRVGLANLRLEQTPAFEAKIQNLHEAVEGHVGVLLLGPPSSGKTAIYMALAQVYQVLDERLQAFVRRNGNAATSNSVAVQVVAPGAITLNQLYGSIAPTTNTFREGVLSLLLRKQLAAASLQSWLILDGVIDSTWADGFNTLLDDTAAVQLVSGETLPRPLNQRFIFESTDATSASPSIVSRCAVVHIDSNVVTWRTVYSEWINRMPEYLVAIDDVKDALDATVDFVEPALKFIQRHFRSFGLPTTDVSRMRALLSILDASLRVVHGKMVAMTAKQNFTITQCLFLQALVWGIGHTPLHDERVRFDAFLRSLAGEAPANTPSSATLSSQTSRHLALNAKKINMFFPPGRGDLVYSFGLSVEWGVKWELWSDLYSNHCYTPPAVMRGLSDLYVPTPNTACAAYMLDILTQNSSRRNHVLLVGPRGAGKSAVLDVFQAQATLRAKAILDALVPLPSSALVETQPKLPAAAGPPPPSSQYFLKLVFNSWVVPARLIEGLENHLERVRKSSLVAPSGKSLVVVVDDIGLPLVPNGALTDRSCTLECLRHLLGTNSILEPKTLADAAISGYACVASLTLRPSLPHAVGARLASKFTPIALTSILDADLTKMLTGITVWLAQSRNLSLDYTQMVGAIVKASTRLFHAVVEKFRPSPRCPHYVFSISNIVQVLHMSTRACPATMLPNDKTPIIRLWCHEATREIHDRLISTADELTFFTSLRDVCTASFGVTQEALFPTVPAVVPAAPRESMSSGPGRHNSRASRASLDIPPSTSSTTNLLQPNQGPLTAGGMAQFQRLCFSDAVHESGAYVEITDVMTTVQEPVMNILKTLSDTPMRPSSLHLDMDIQTTYALEHIVRLHRLVKGYTPLNSSLEPDHILLLGRSGMGKGTLARLAVALSGASVHYTNLQAPEVQSHAQWRAALTSILVKVVSEHKPSVWIIKDSLLQRPECLQDLCSLVNGMNVVPEFLSPSEVDALAPALRETGKDSDVFLENQTAVQSYCIVQLRQLVKIVLVLTTGAHAQAALQHATTHFDALVHRCRIHIMDNWPDEAYYAIAKCRLDSSDATDVDVKQFTALCLQFRQLAAPFESPSCPITPSRVIYHILSFARQWARHVPRLEARQAKLLKALDTLQFVEKLATDVSTSVSSIEPEIHGVHQLTKSMNVGMHTNTQAILLARRKLEAEEAFRTELESRILADQTRVDGMLGSATEDFLAARRSLLDINMQDVREFIDLEPIPILIKCLYECLGRLLGVEPVEMSDERDENTKWMDFANPTAQRLYDPATLQAFQSHGTDFVAAIKDEVLGPLIPIYDLIEFSPTNLDSFHPVAGIFCGWIRAMLHYKQTIVLLKPQLKHLQVERANLAAAVEKCATLHRALHDQTTSMEEAKAARNQADIQLRDLMAKLTDHSTVMEKANVVLAATNVFVGGWKDEVDMIETSMKHLQGDLLIATGVLEYAGHLTSFGRRQLVLKLVHELKKHSVATSESLVSHARGQLLSDLLLDASALQRWLAQGVTDDLLCRENIALMASEQLTPLVVDPHRIAYNWILSKEMNESKTPLVLWPTPDTSLEESMYAALQDDRPVVVPTINELVKTITLPVLLARRQNTLHGSRVPNFLSVQTSLIPFRSSWPLYLFTTDANAVALPLFASLVHVVHIELTPRICGDLFRAEVVCHSSKHTAHHWKELRLALVDSLDDARRYENYCLDALATAQSEDTIFAESIHLFQWRAAHTDAVDRSDHIQDELDQDQNLPFAMDAVTQRFIDVCLAYDDVANLNRFYSWSISLLMALLTHVLDAVGRDDAVRLRDAFSEKALCLLLKNIFPVDRGVASFLFALRLHHTCTFHVCNDAKVDEKDANEAIENCPEPEGAEDIKEDAVETTQVDESNYILPAIPSFRFLVNPLEHPTQFLSITCPSWIPTPAWDAFTALCFALPASTRHAITQSFRGATKTAWQMFVQARDTTTVELPVDSLSPLERLCIVRVLRPDQLYAEMIHFTKTVFPALEAASAWSMANTASMSSCRHPIVVVATPGADGAENIRSAATRNKADVMVVSWQTSGPTEELETILAGAARTGQWVVLRHAEAHTSWIATVYKFFTTMDLTTLHWDFRVWLCVQDPTLLPLELTQIAIKRVQECSAALHDQLVSALPISNASHATATREPTIDSDVIRRCFLHAFIVGRSQFGRLGWKFPLDSDPNDLQALISGNFDTISHVYGPKIVSTWDAELLKAIVAEWSSPGWHRADWTKLLADVVGPKPLVASTIPEDVLERVTTVDNPDWFGISHHADTSLHETKSRETVASLLLGFQPWIERQIPLPPLVLDGASIVRAEVHQYIAFEKALEAIQLDVVNSKCAVHYDSPLHAVAQREIAAFRQIRRELIESLVQLQEHLLDGAVMPHDLATVHASVQLNLTPLSWLALAKSTQTSFELFQAHLLQQMQYFESWSVNGMPNSHWIGAFLNPKHFFMALKMHFSRSTGIALQAIGVKTTIVAGNDETPSSTLPSIVVSGLQLVGVGWETDNSTGINDNKLVASMASPLSSPLVLRFSAFVVTEFDGVVGDNDVRSTSGQPLPIVQEMVLCNAAPKTVTSLATPWYEHLPTRADVVGVAYLATTMSSADLRQRGAYISIG</sequence>
<feature type="region of interest" description="Disordered" evidence="12">
    <location>
        <begin position="2697"/>
        <end position="2730"/>
    </location>
</feature>
<dbReference type="GO" id="GO:0007018">
    <property type="term" value="P:microtubule-based movement"/>
    <property type="evidence" value="ECO:0007669"/>
    <property type="project" value="InterPro"/>
</dbReference>
<keyword evidence="11" id="KW-0966">Cell projection</keyword>
<dbReference type="GO" id="GO:0005874">
    <property type="term" value="C:microtubule"/>
    <property type="evidence" value="ECO:0007669"/>
    <property type="project" value="UniProtKB-KW"/>
</dbReference>
<dbReference type="SMART" id="SM00382">
    <property type="entry name" value="AAA"/>
    <property type="match status" value="4"/>
</dbReference>
<dbReference type="GO" id="GO:0045505">
    <property type="term" value="F:dynein intermediate chain binding"/>
    <property type="evidence" value="ECO:0007669"/>
    <property type="project" value="InterPro"/>
</dbReference>
<dbReference type="Gene3D" id="3.40.50.300">
    <property type="entry name" value="P-loop containing nucleotide triphosphate hydrolases"/>
    <property type="match status" value="6"/>
</dbReference>
<feature type="domain" description="AAA+ ATPase" evidence="13">
    <location>
        <begin position="2824"/>
        <end position="2993"/>
    </location>
</feature>
<dbReference type="InterPro" id="IPR004273">
    <property type="entry name" value="Dynein_heavy_D6_P-loop"/>
</dbReference>
<keyword evidence="15" id="KW-1185">Reference proteome</keyword>
<dbReference type="InterPro" id="IPR035706">
    <property type="entry name" value="AAA_9"/>
</dbReference>
<dbReference type="InterPro" id="IPR024743">
    <property type="entry name" value="Dynein_HC_stalk"/>
</dbReference>
<dbReference type="InterPro" id="IPR042222">
    <property type="entry name" value="Dynein_2_N"/>
</dbReference>
<evidence type="ECO:0000256" key="7">
    <source>
        <dbReference type="ARBA" id="ARBA00023054"/>
    </source>
</evidence>
<dbReference type="Gene3D" id="1.20.1270.280">
    <property type="match status" value="1"/>
</dbReference>
<dbReference type="Gene3D" id="1.10.287.2620">
    <property type="match status" value="1"/>
</dbReference>
<keyword evidence="4" id="KW-0547">Nucleotide-binding</keyword>
<feature type="domain" description="AAA+ ATPase" evidence="13">
    <location>
        <begin position="2369"/>
        <end position="2533"/>
    </location>
</feature>
<feature type="domain" description="AAA+ ATPase" evidence="13">
    <location>
        <begin position="1985"/>
        <end position="2147"/>
    </location>
</feature>
<dbReference type="InterPro" id="IPR003593">
    <property type="entry name" value="AAA+_ATPase"/>
</dbReference>
<protein>
    <recommendedName>
        <fullName evidence="13">AAA+ ATPase domain-containing protein</fullName>
    </recommendedName>
</protein>
<dbReference type="Gene3D" id="3.20.180.20">
    <property type="entry name" value="Dynein heavy chain, N-terminal domain 2"/>
    <property type="match status" value="1"/>
</dbReference>
<gene>
    <name evidence="14" type="ORF">Ae201684_011666</name>
</gene>
<feature type="region of interest" description="Disordered" evidence="12">
    <location>
        <begin position="1529"/>
        <end position="1572"/>
    </location>
</feature>
<feature type="compositionally biased region" description="Acidic residues" evidence="12">
    <location>
        <begin position="1549"/>
        <end position="1562"/>
    </location>
</feature>
<dbReference type="FunFam" id="1.10.287.2620:FF:000002">
    <property type="entry name" value="Dynein heavy chain 2, axonemal"/>
    <property type="match status" value="1"/>
</dbReference>
<dbReference type="PANTHER" id="PTHR45703">
    <property type="entry name" value="DYNEIN HEAVY CHAIN"/>
    <property type="match status" value="1"/>
</dbReference>
<evidence type="ECO:0000256" key="6">
    <source>
        <dbReference type="ARBA" id="ARBA00023017"/>
    </source>
</evidence>
<dbReference type="Pfam" id="PF03028">
    <property type="entry name" value="Dynein_heavy"/>
    <property type="match status" value="1"/>
</dbReference>
<dbReference type="EMBL" id="VJMJ01000147">
    <property type="protein sequence ID" value="KAF0731123.1"/>
    <property type="molecule type" value="Genomic_DNA"/>
</dbReference>
<proteinExistence type="predicted"/>
<feature type="compositionally biased region" description="Polar residues" evidence="12">
    <location>
        <begin position="2721"/>
        <end position="2730"/>
    </location>
</feature>
<dbReference type="Gene3D" id="1.20.920.30">
    <property type="match status" value="1"/>
</dbReference>
<dbReference type="Proteomes" id="UP000481153">
    <property type="component" value="Unassembled WGS sequence"/>
</dbReference>
<dbReference type="Pfam" id="PF18199">
    <property type="entry name" value="Dynein_C"/>
    <property type="match status" value="1"/>
</dbReference>
<dbReference type="InterPro" id="IPR035699">
    <property type="entry name" value="AAA_6"/>
</dbReference>
<evidence type="ECO:0000313" key="14">
    <source>
        <dbReference type="EMBL" id="KAF0731123.1"/>
    </source>
</evidence>
<dbReference type="Pfam" id="PF08393">
    <property type="entry name" value="DHC_N2"/>
    <property type="match status" value="1"/>
</dbReference>
<dbReference type="InterPro" id="IPR041466">
    <property type="entry name" value="Dynein_AAA5_ext"/>
</dbReference>
<dbReference type="GO" id="GO:0051959">
    <property type="term" value="F:dynein light intermediate chain binding"/>
    <property type="evidence" value="ECO:0007669"/>
    <property type="project" value="InterPro"/>
</dbReference>
<dbReference type="Pfam" id="PF17852">
    <property type="entry name" value="Dynein_AAA_lid"/>
    <property type="match status" value="1"/>
</dbReference>
<name>A0A6G0WUI2_9STRA</name>
<evidence type="ECO:0000256" key="4">
    <source>
        <dbReference type="ARBA" id="ARBA00022741"/>
    </source>
</evidence>
<dbReference type="InterPro" id="IPR026983">
    <property type="entry name" value="DHC"/>
</dbReference>
<evidence type="ECO:0000256" key="11">
    <source>
        <dbReference type="ARBA" id="ARBA00023273"/>
    </source>
</evidence>
<dbReference type="InterPro" id="IPR024317">
    <property type="entry name" value="Dynein_heavy_chain_D4_dom"/>
</dbReference>
<evidence type="ECO:0000259" key="13">
    <source>
        <dbReference type="SMART" id="SM00382"/>
    </source>
</evidence>
<evidence type="ECO:0000313" key="15">
    <source>
        <dbReference type="Proteomes" id="UP000481153"/>
    </source>
</evidence>
<keyword evidence="2" id="KW-0963">Cytoplasm</keyword>
<feature type="region of interest" description="Disordered" evidence="12">
    <location>
        <begin position="241"/>
        <end position="261"/>
    </location>
</feature>
<dbReference type="GO" id="GO:0030286">
    <property type="term" value="C:dynein complex"/>
    <property type="evidence" value="ECO:0007669"/>
    <property type="project" value="UniProtKB-KW"/>
</dbReference>
<keyword evidence="8" id="KW-0969">Cilium</keyword>
<comment type="subcellular location">
    <subcellularLocation>
        <location evidence="1">Cytoplasm</location>
        <location evidence="1">Cytoskeleton</location>
        <location evidence="1">Cilium axoneme</location>
    </subcellularLocation>
</comment>
<feature type="region of interest" description="Disordered" evidence="12">
    <location>
        <begin position="418"/>
        <end position="449"/>
    </location>
</feature>
<evidence type="ECO:0000256" key="1">
    <source>
        <dbReference type="ARBA" id="ARBA00004430"/>
    </source>
</evidence>
<evidence type="ECO:0000256" key="9">
    <source>
        <dbReference type="ARBA" id="ARBA00023175"/>
    </source>
</evidence>
<dbReference type="Pfam" id="PF12777">
    <property type="entry name" value="MT"/>
    <property type="match status" value="1"/>
</dbReference>
<keyword evidence="9" id="KW-0505">Motor protein</keyword>
<comment type="caution">
    <text evidence="14">The sequence shown here is derived from an EMBL/GenBank/DDBJ whole genome shotgun (WGS) entry which is preliminary data.</text>
</comment>
<dbReference type="InterPro" id="IPR042228">
    <property type="entry name" value="Dynein_linker_3"/>
</dbReference>
<dbReference type="Pfam" id="PF12774">
    <property type="entry name" value="AAA_6"/>
    <property type="match status" value="1"/>
</dbReference>
<keyword evidence="10" id="KW-0206">Cytoskeleton</keyword>
<dbReference type="Gene3D" id="1.20.140.100">
    <property type="entry name" value="Dynein heavy chain, N-terminal domain 2"/>
    <property type="match status" value="1"/>
</dbReference>
<evidence type="ECO:0000256" key="2">
    <source>
        <dbReference type="ARBA" id="ARBA00022490"/>
    </source>
</evidence>
<dbReference type="SUPFAM" id="SSF52540">
    <property type="entry name" value="P-loop containing nucleoside triphosphate hydrolases"/>
    <property type="match status" value="3"/>
</dbReference>
<keyword evidence="3" id="KW-0493">Microtubule</keyword>
<dbReference type="InterPro" id="IPR041228">
    <property type="entry name" value="Dynein_C"/>
</dbReference>